<keyword evidence="2" id="KW-1185">Reference proteome</keyword>
<evidence type="ECO:0008006" key="3">
    <source>
        <dbReference type="Google" id="ProtNLM"/>
    </source>
</evidence>
<dbReference type="SUPFAM" id="SSF52540">
    <property type="entry name" value="P-loop containing nucleoside triphosphate hydrolases"/>
    <property type="match status" value="1"/>
</dbReference>
<protein>
    <recommendedName>
        <fullName evidence="3">Cellulose biosynthesis protein BcsQ</fullName>
    </recommendedName>
</protein>
<comment type="caution">
    <text evidence="1">The sequence shown here is derived from an EMBL/GenBank/DDBJ whole genome shotgun (WGS) entry which is preliminary data.</text>
</comment>
<dbReference type="RefSeq" id="WP_167169750.1">
    <property type="nucleotide sequence ID" value="NZ_BAAAOO010000006.1"/>
</dbReference>
<dbReference type="Proteomes" id="UP000749311">
    <property type="component" value="Unassembled WGS sequence"/>
</dbReference>
<dbReference type="Gene3D" id="3.40.50.300">
    <property type="entry name" value="P-loop containing nucleotide triphosphate hydrolases"/>
    <property type="match status" value="1"/>
</dbReference>
<reference evidence="1 2" key="1">
    <citation type="submission" date="2020-02" db="EMBL/GenBank/DDBJ databases">
        <title>Sequencing the genomes of 1000 actinobacteria strains.</title>
        <authorList>
            <person name="Klenk H.-P."/>
        </authorList>
    </citation>
    <scope>NUCLEOTIDE SEQUENCE [LARGE SCALE GENOMIC DNA]</scope>
    <source>
        <strain evidence="1 2">DSM 19609</strain>
    </source>
</reference>
<dbReference type="InterPro" id="IPR027417">
    <property type="entry name" value="P-loop_NTPase"/>
</dbReference>
<evidence type="ECO:0000313" key="2">
    <source>
        <dbReference type="Proteomes" id="UP000749311"/>
    </source>
</evidence>
<organism evidence="1 2">
    <name type="scientific">Brooklawnia cerclae</name>
    <dbReference type="NCBI Taxonomy" id="349934"/>
    <lineage>
        <taxon>Bacteria</taxon>
        <taxon>Bacillati</taxon>
        <taxon>Actinomycetota</taxon>
        <taxon>Actinomycetes</taxon>
        <taxon>Propionibacteriales</taxon>
        <taxon>Propionibacteriaceae</taxon>
        <taxon>Brooklawnia</taxon>
    </lineage>
</organism>
<accession>A0ABX0SMT2</accession>
<dbReference type="EMBL" id="JAAMOZ010000002">
    <property type="protein sequence ID" value="NIH58076.1"/>
    <property type="molecule type" value="Genomic_DNA"/>
</dbReference>
<sequence>MGIVVVASAGGSPGTTTVALGLALTWPREVVLADCDRHPSQAVLAGYLRGLPAGGRGLMGLAQAYRERDGRGVVLDDQLVLLATDPGTRRRFLPGFTHPRSAVLFEPYWPRLAAQFADLGTRQTDVVVDWGRLDADGLPDALVERARAVLLLTRSSLPALAAVRLALPALTEAVADARAEVQLGVVGGGRPYAAGEISAQLGLPLVADLPWDVPCAGTLSDGAPEPRRLGQRPLWRALTTLSLTLAGRVAVADAVQRGVSAGAR</sequence>
<name>A0ABX0SMT2_9ACTN</name>
<proteinExistence type="predicted"/>
<evidence type="ECO:0000313" key="1">
    <source>
        <dbReference type="EMBL" id="NIH58076.1"/>
    </source>
</evidence>
<gene>
    <name evidence="1" type="ORF">FB473_002768</name>
</gene>